<keyword evidence="2 3" id="KW-0456">Lyase</keyword>
<dbReference type="HAMAP" id="MF_02225">
    <property type="entry name" value="CoaBC"/>
    <property type="match status" value="1"/>
</dbReference>
<keyword evidence="3" id="KW-0460">Magnesium</keyword>
<evidence type="ECO:0000259" key="5">
    <source>
        <dbReference type="Pfam" id="PF02441"/>
    </source>
</evidence>
<feature type="region of interest" description="Phosphopantothenate--cysteine ligase" evidence="3">
    <location>
        <begin position="185"/>
        <end position="396"/>
    </location>
</feature>
<keyword evidence="1 3" id="KW-0210">Decarboxylase</keyword>
<dbReference type="SUPFAM" id="SSF52507">
    <property type="entry name" value="Homo-oligomeric flavin-containing Cys decarboxylases, HFCD"/>
    <property type="match status" value="1"/>
</dbReference>
<keyword evidence="8" id="KW-1185">Reference proteome</keyword>
<evidence type="ECO:0000313" key="8">
    <source>
        <dbReference type="Proteomes" id="UP000253250"/>
    </source>
</evidence>
<sequence>MSPLRGRHVVLGITGGVAAYKTPELVRRLRTAEATVRVVLSRSARQFVAAGALAAVGADVVEDHGLGMVHIDLARWADVVVIAPATAHALSRLAAGAADDLLTTVCLATEAPLCVAPAMNRVMWMNPATRANCAVLEGRGVRFVGPDEGAQACGDNGPGRMSEPGEILGMLERLWGAGPLHGINTVVTAGPTYEALDPARGFTNRSSGKMGYALAAALANQGAAVTLISGPTALPAPAGVRRIAVTSARQMRDAVWACRGAMDLFVAAAAVADYRPQTVLADKLKKDADTLTVTLVRNPDILAEVAALTPRPFTVGFAAETGDVETKARAKRARKGIDLIVANPIDEAGVGFAGDDNRVILIDKDHAGAWAAAPKTEIARALVREIIKRLPRTASP</sequence>
<evidence type="ECO:0000313" key="7">
    <source>
        <dbReference type="EMBL" id="RCN57212.1"/>
    </source>
</evidence>
<comment type="function">
    <text evidence="3">Catalyzes two sequential steps in the biosynthesis of coenzyme A. In the first step cysteine is conjugated to 4'-phosphopantothenate to form 4-phosphopantothenoylcysteine. In the second step the latter compound is decarboxylated to form 4'-phosphopantotheine.</text>
</comment>
<dbReference type="InterPro" id="IPR005252">
    <property type="entry name" value="CoaBC"/>
</dbReference>
<dbReference type="InterPro" id="IPR007085">
    <property type="entry name" value="DNA/pantothenate-metab_flavo_C"/>
</dbReference>
<dbReference type="Gene3D" id="3.40.50.1950">
    <property type="entry name" value="Flavin prenyltransferase-like"/>
    <property type="match status" value="1"/>
</dbReference>
<feature type="binding site" evidence="3">
    <location>
        <position position="331"/>
    </location>
    <ligand>
        <name>CTP</name>
        <dbReference type="ChEBI" id="CHEBI:37563"/>
    </ligand>
</feature>
<feature type="region of interest" description="Phosphopantothenoylcysteine decarboxylase" evidence="3">
    <location>
        <begin position="1"/>
        <end position="184"/>
    </location>
</feature>
<feature type="domain" description="Flavoprotein" evidence="5">
    <location>
        <begin position="8"/>
        <end position="170"/>
    </location>
</feature>
<name>A0A368HIR5_9GAMM</name>
<comment type="cofactor">
    <cofactor evidence="3">
        <name>Mg(2+)</name>
        <dbReference type="ChEBI" id="CHEBI:18420"/>
    </cofactor>
</comment>
<feature type="binding site" evidence="3">
    <location>
        <begin position="299"/>
        <end position="302"/>
    </location>
    <ligand>
        <name>CTP</name>
        <dbReference type="ChEBI" id="CHEBI:37563"/>
    </ligand>
</feature>
<dbReference type="PANTHER" id="PTHR14359:SF6">
    <property type="entry name" value="PHOSPHOPANTOTHENOYLCYSTEINE DECARBOXYLASE"/>
    <property type="match status" value="1"/>
</dbReference>
<organism evidence="7 8">
    <name type="scientific">Acidiferrobacter thiooxydans</name>
    <dbReference type="NCBI Taxonomy" id="163359"/>
    <lineage>
        <taxon>Bacteria</taxon>
        <taxon>Pseudomonadati</taxon>
        <taxon>Pseudomonadota</taxon>
        <taxon>Gammaproteobacteria</taxon>
        <taxon>Acidiferrobacterales</taxon>
        <taxon>Acidiferrobacteraceae</taxon>
        <taxon>Acidiferrobacter</taxon>
    </lineage>
</organism>
<evidence type="ECO:0000256" key="4">
    <source>
        <dbReference type="RuleBase" id="RU364078"/>
    </source>
</evidence>
<comment type="catalytic activity">
    <reaction evidence="3 4">
        <text>(R)-4'-phosphopantothenate + L-cysteine + CTP = N-[(R)-4-phosphopantothenoyl]-L-cysteine + CMP + diphosphate + H(+)</text>
        <dbReference type="Rhea" id="RHEA:19397"/>
        <dbReference type="ChEBI" id="CHEBI:10986"/>
        <dbReference type="ChEBI" id="CHEBI:15378"/>
        <dbReference type="ChEBI" id="CHEBI:33019"/>
        <dbReference type="ChEBI" id="CHEBI:35235"/>
        <dbReference type="ChEBI" id="CHEBI:37563"/>
        <dbReference type="ChEBI" id="CHEBI:59458"/>
        <dbReference type="ChEBI" id="CHEBI:60377"/>
        <dbReference type="EC" id="6.3.2.5"/>
    </reaction>
</comment>
<feature type="binding site" evidence="3">
    <location>
        <position position="273"/>
    </location>
    <ligand>
        <name>CTP</name>
        <dbReference type="ChEBI" id="CHEBI:37563"/>
    </ligand>
</feature>
<dbReference type="SUPFAM" id="SSF102645">
    <property type="entry name" value="CoaB-like"/>
    <property type="match status" value="1"/>
</dbReference>
<dbReference type="RefSeq" id="WP_114283523.1">
    <property type="nucleotide sequence ID" value="NZ_PSYR01000002.1"/>
</dbReference>
<dbReference type="Proteomes" id="UP000253250">
    <property type="component" value="Unassembled WGS sequence"/>
</dbReference>
<comment type="similarity">
    <text evidence="3 4">In the N-terminal section; belongs to the HFCD (homo-oligomeric flavin containing Cys decarboxylase) superfamily.</text>
</comment>
<dbReference type="GO" id="GO:0004633">
    <property type="term" value="F:phosphopantothenoylcysteine decarboxylase activity"/>
    <property type="evidence" value="ECO:0007669"/>
    <property type="project" value="UniProtKB-UniRule"/>
</dbReference>
<dbReference type="PANTHER" id="PTHR14359">
    <property type="entry name" value="HOMO-OLIGOMERIC FLAVIN CONTAINING CYS DECARBOXYLASE FAMILY"/>
    <property type="match status" value="1"/>
</dbReference>
<feature type="binding site" evidence="3">
    <location>
        <position position="317"/>
    </location>
    <ligand>
        <name>CTP</name>
        <dbReference type="ChEBI" id="CHEBI:37563"/>
    </ligand>
</feature>
<feature type="active site" description="Proton donor" evidence="3">
    <location>
        <position position="153"/>
    </location>
</feature>
<reference evidence="7 8" key="1">
    <citation type="submission" date="2018-02" db="EMBL/GenBank/DDBJ databases">
        <title>Insights into the biology of acidophilic members of the Acidiferrobacteraceae family derived from comparative genomic analyses.</title>
        <authorList>
            <person name="Issotta F."/>
            <person name="Thyssen C."/>
            <person name="Mena C."/>
            <person name="Moya A."/>
            <person name="Bellenberg S."/>
            <person name="Sproer C."/>
            <person name="Covarrubias P.C."/>
            <person name="Sand W."/>
            <person name="Quatrini R."/>
            <person name="Vera M."/>
        </authorList>
    </citation>
    <scope>NUCLEOTIDE SEQUENCE [LARGE SCALE GENOMIC DNA]</scope>
    <source>
        <strain evidence="8">m-1</strain>
    </source>
</reference>
<dbReference type="GO" id="GO:0046872">
    <property type="term" value="F:metal ion binding"/>
    <property type="evidence" value="ECO:0007669"/>
    <property type="project" value="UniProtKB-KW"/>
</dbReference>
<comment type="caution">
    <text evidence="3">Lacks conserved residue(s) required for the propagation of feature annotation.</text>
</comment>
<keyword evidence="3" id="KW-0511">Multifunctional enzyme</keyword>
<comment type="pathway">
    <text evidence="3 4">Cofactor biosynthesis; coenzyme A biosynthesis; CoA from (R)-pantothenate: step 2/5.</text>
</comment>
<keyword evidence="3 4" id="KW-0436">Ligase</keyword>
<keyword evidence="3" id="KW-0479">Metal-binding</keyword>
<dbReference type="GO" id="GO:0010181">
    <property type="term" value="F:FMN binding"/>
    <property type="evidence" value="ECO:0007669"/>
    <property type="project" value="UniProtKB-UniRule"/>
</dbReference>
<dbReference type="AlphaFoldDB" id="A0A368HIR5"/>
<dbReference type="InterPro" id="IPR003382">
    <property type="entry name" value="Flavoprotein"/>
</dbReference>
<dbReference type="GO" id="GO:0015941">
    <property type="term" value="P:pantothenate catabolic process"/>
    <property type="evidence" value="ECO:0007669"/>
    <property type="project" value="InterPro"/>
</dbReference>
<dbReference type="NCBIfam" id="TIGR00521">
    <property type="entry name" value="coaBC_dfp"/>
    <property type="match status" value="1"/>
</dbReference>
<protein>
    <recommendedName>
        <fullName evidence="3">Coenzyme A biosynthesis bifunctional protein CoaBC</fullName>
    </recommendedName>
    <alternativeName>
        <fullName evidence="3">DNA/pantothenate metabolism flavoprotein</fullName>
    </alternativeName>
    <alternativeName>
        <fullName evidence="3">Phosphopantothenoylcysteine synthetase/decarboxylase</fullName>
        <shortName evidence="3">PPCS-PPCDC</shortName>
    </alternativeName>
    <domain>
        <recommendedName>
            <fullName evidence="3">Phosphopantothenoylcysteine decarboxylase</fullName>
            <shortName evidence="3">PPC decarboxylase</shortName>
            <shortName evidence="3">PPC-DC</shortName>
            <ecNumber evidence="3">4.1.1.36</ecNumber>
        </recommendedName>
        <alternativeName>
            <fullName evidence="3">CoaC</fullName>
        </alternativeName>
    </domain>
    <domain>
        <recommendedName>
            <fullName evidence="3">Phosphopantothenate--cysteine ligase</fullName>
            <ecNumber evidence="3">6.3.2.5</ecNumber>
        </recommendedName>
        <alternativeName>
            <fullName evidence="3">CoaB</fullName>
        </alternativeName>
        <alternativeName>
            <fullName evidence="3">Phosphopantothenoylcysteine synthetase</fullName>
            <shortName evidence="3">PPC synthetase</shortName>
            <shortName evidence="3">PPC-S</shortName>
        </alternativeName>
    </domain>
</protein>
<comment type="caution">
    <text evidence="7">The sequence shown here is derived from an EMBL/GenBank/DDBJ whole genome shotgun (WGS) entry which is preliminary data.</text>
</comment>
<comment type="function">
    <text evidence="4">Catalyzes two steps in the biosynthesis of coenzyme A. In the first step cysteine is conjugated to 4'-phosphopantothenate to form 4-phosphopantothenoylcysteine, in the latter compound is decarboxylated to form 4'-phosphopantotheine.</text>
</comment>
<comment type="pathway">
    <text evidence="3 4">Cofactor biosynthesis; coenzyme A biosynthesis; CoA from (R)-pantothenate: step 3/5.</text>
</comment>
<evidence type="ECO:0000256" key="3">
    <source>
        <dbReference type="HAMAP-Rule" id="MF_02225"/>
    </source>
</evidence>
<accession>A0A368HIR5</accession>
<evidence type="ECO:0000259" key="6">
    <source>
        <dbReference type="Pfam" id="PF04127"/>
    </source>
</evidence>
<evidence type="ECO:0000256" key="1">
    <source>
        <dbReference type="ARBA" id="ARBA00022793"/>
    </source>
</evidence>
<comment type="catalytic activity">
    <reaction evidence="3 4">
        <text>N-[(R)-4-phosphopantothenoyl]-L-cysteine + H(+) = (R)-4'-phosphopantetheine + CO2</text>
        <dbReference type="Rhea" id="RHEA:16793"/>
        <dbReference type="ChEBI" id="CHEBI:15378"/>
        <dbReference type="ChEBI" id="CHEBI:16526"/>
        <dbReference type="ChEBI" id="CHEBI:59458"/>
        <dbReference type="ChEBI" id="CHEBI:61723"/>
        <dbReference type="EC" id="4.1.1.36"/>
    </reaction>
</comment>
<dbReference type="Pfam" id="PF02441">
    <property type="entry name" value="Flavoprotein"/>
    <property type="match status" value="1"/>
</dbReference>
<dbReference type="EC" id="4.1.1.36" evidence="3"/>
<comment type="cofactor">
    <cofactor evidence="3">
        <name>FMN</name>
        <dbReference type="ChEBI" id="CHEBI:58210"/>
    </cofactor>
    <text evidence="3">Binds 1 FMN per subunit.</text>
</comment>
<dbReference type="UniPathway" id="UPA00241">
    <property type="reaction ID" value="UER00353"/>
</dbReference>
<feature type="binding site" evidence="3">
    <location>
        <position position="283"/>
    </location>
    <ligand>
        <name>CTP</name>
        <dbReference type="ChEBI" id="CHEBI:37563"/>
    </ligand>
</feature>
<dbReference type="InterPro" id="IPR035929">
    <property type="entry name" value="CoaB-like_sf"/>
</dbReference>
<gene>
    <name evidence="3 7" type="primary">coaBC</name>
    <name evidence="7" type="ORF">C4900_12335</name>
</gene>
<evidence type="ECO:0000256" key="2">
    <source>
        <dbReference type="ARBA" id="ARBA00023239"/>
    </source>
</evidence>
<comment type="similarity">
    <text evidence="3 4">In the C-terminal section; belongs to the PPC synthetase family.</text>
</comment>
<dbReference type="GO" id="GO:0071513">
    <property type="term" value="C:phosphopantothenoylcysteine decarboxylase complex"/>
    <property type="evidence" value="ECO:0007669"/>
    <property type="project" value="TreeGrafter"/>
</dbReference>
<dbReference type="OrthoDB" id="9802554at2"/>
<dbReference type="InterPro" id="IPR036551">
    <property type="entry name" value="Flavin_trans-like"/>
</dbReference>
<dbReference type="GO" id="GO:0015937">
    <property type="term" value="P:coenzyme A biosynthetic process"/>
    <property type="evidence" value="ECO:0007669"/>
    <property type="project" value="UniProtKB-UniRule"/>
</dbReference>
<dbReference type="EC" id="6.3.2.5" evidence="3"/>
<dbReference type="GO" id="GO:0004632">
    <property type="term" value="F:phosphopantothenate--cysteine ligase activity"/>
    <property type="evidence" value="ECO:0007669"/>
    <property type="project" value="UniProtKB-UniRule"/>
</dbReference>
<dbReference type="EMBL" id="PSYR01000002">
    <property type="protein sequence ID" value="RCN57212.1"/>
    <property type="molecule type" value="Genomic_DNA"/>
</dbReference>
<feature type="domain" description="DNA/pantothenate metabolism flavoprotein C-terminal" evidence="6">
    <location>
        <begin position="180"/>
        <end position="388"/>
    </location>
</feature>
<keyword evidence="3 4" id="KW-0288">FMN</keyword>
<keyword evidence="3 4" id="KW-0285">Flavoprotein</keyword>
<proteinExistence type="inferred from homology"/>
<dbReference type="Pfam" id="PF04127">
    <property type="entry name" value="DFP"/>
    <property type="match status" value="1"/>
</dbReference>
<dbReference type="Gene3D" id="3.40.50.10300">
    <property type="entry name" value="CoaB-like"/>
    <property type="match status" value="1"/>
</dbReference>
<feature type="binding site" evidence="3">
    <location>
        <position position="335"/>
    </location>
    <ligand>
        <name>CTP</name>
        <dbReference type="ChEBI" id="CHEBI:37563"/>
    </ligand>
</feature>